<comment type="caution">
    <text evidence="2">The sequence shown here is derived from an EMBL/GenBank/DDBJ whole genome shotgun (WGS) entry which is preliminary data.</text>
</comment>
<dbReference type="GeneID" id="97243056"/>
<dbReference type="AlphaFoldDB" id="A0A162K4X7"/>
<keyword evidence="1" id="KW-0175">Coiled coil</keyword>
<sequence>MSDTYLQLRRVAFIGPQKTAELGFSAGLNVICGASDTGKSFLAEAIDYMLGGSTLREIPELVPYAEIVLDLATTSGETWRLQRSTSGGNFKLTRLGEAQTPSAVLKQNHAHDSTDNVSGFLLNKIGLVGRRILKSGAKGTTQSLSFRNLARLVVIQEGEIQEQESPFWGGQYTLKTAELATIKLLLTGVDDSAVVAASTSQEQDSSQQLALIDELIADLQTEIADVGTDESELNEQMSRLAETIEGEREALENAQSALREQLSARKTILDEKEKIAARIDEIREFLARFSLLQEHYVVDLRRLSAIQESGSLFVHLEQAACPLCGASPSEQHLDADCEGDIEIVVRAATVEIEKIERLQRELTQTVADLQAEGQRLSVTFQRQQAEFALVDTTVREMVSPRLGEARAAYATLIETRSRLQRGLDTYERLRKLEDRRTSLLEAEGAPQEKPQVAAGLPEVMAHSLSLKMEAILRAWNFPGDCHVHYDKVASDFVIDGKPRGSRGKGLRAITHAAVSIALLEFCQEHSLPHPGFVVLDSPLLAYFKPEGDEDLALRGTDLKERFYAYLVAHHKQDSQIIIIENQHPPTSIEGKIMMTVFTGNPGEGRFGLL</sequence>
<dbReference type="OrthoDB" id="975794at2"/>
<dbReference type="Proteomes" id="UP000075787">
    <property type="component" value="Unassembled WGS sequence"/>
</dbReference>
<protein>
    <recommendedName>
        <fullName evidence="4">Rad50/SbcC-type AAA domain-containing protein</fullName>
    </recommendedName>
</protein>
<dbReference type="InterPro" id="IPR027417">
    <property type="entry name" value="P-loop_NTPase"/>
</dbReference>
<proteinExistence type="predicted"/>
<evidence type="ECO:0000256" key="1">
    <source>
        <dbReference type="SAM" id="Coils"/>
    </source>
</evidence>
<feature type="coiled-coil region" evidence="1">
    <location>
        <begin position="345"/>
        <end position="375"/>
    </location>
</feature>
<evidence type="ECO:0008006" key="4">
    <source>
        <dbReference type="Google" id="ProtNLM"/>
    </source>
</evidence>
<dbReference type="EMBL" id="LPZR01000197">
    <property type="protein sequence ID" value="KYO50487.1"/>
    <property type="molecule type" value="Genomic_DNA"/>
</dbReference>
<organism evidence="2 3">
    <name type="scientific">Tistrella mobilis</name>
    <dbReference type="NCBI Taxonomy" id="171437"/>
    <lineage>
        <taxon>Bacteria</taxon>
        <taxon>Pseudomonadati</taxon>
        <taxon>Pseudomonadota</taxon>
        <taxon>Alphaproteobacteria</taxon>
        <taxon>Geminicoccales</taxon>
        <taxon>Geminicoccaceae</taxon>
        <taxon>Tistrella</taxon>
    </lineage>
</organism>
<name>A0A162K4X7_9PROT</name>
<reference evidence="2 3" key="1">
    <citation type="submission" date="2015-12" db="EMBL/GenBank/DDBJ databases">
        <title>Genome sequence of Tistrella mobilis MCCC 1A02139.</title>
        <authorList>
            <person name="Lu L."/>
            <person name="Lai Q."/>
            <person name="Shao Z."/>
            <person name="Qian P."/>
        </authorList>
    </citation>
    <scope>NUCLEOTIDE SEQUENCE [LARGE SCALE GENOMIC DNA]</scope>
    <source>
        <strain evidence="2 3">MCCC 1A02139</strain>
    </source>
</reference>
<gene>
    <name evidence="2" type="ORF">AUP44_12780</name>
</gene>
<evidence type="ECO:0000313" key="3">
    <source>
        <dbReference type="Proteomes" id="UP000075787"/>
    </source>
</evidence>
<evidence type="ECO:0000313" key="2">
    <source>
        <dbReference type="EMBL" id="KYO50487.1"/>
    </source>
</evidence>
<accession>A0A162K4X7</accession>
<feature type="coiled-coil region" evidence="1">
    <location>
        <begin position="230"/>
        <end position="264"/>
    </location>
</feature>
<dbReference type="Gene3D" id="3.40.50.300">
    <property type="entry name" value="P-loop containing nucleotide triphosphate hydrolases"/>
    <property type="match status" value="1"/>
</dbReference>
<dbReference type="RefSeq" id="WP_062767967.1">
    <property type="nucleotide sequence ID" value="NZ_CP121045.1"/>
</dbReference>
<dbReference type="SUPFAM" id="SSF52540">
    <property type="entry name" value="P-loop containing nucleoside triphosphate hydrolases"/>
    <property type="match status" value="1"/>
</dbReference>